<feature type="domain" description="WW" evidence="5">
    <location>
        <begin position="2073"/>
        <end position="2106"/>
    </location>
</feature>
<feature type="compositionally biased region" description="Polar residues" evidence="4">
    <location>
        <begin position="1"/>
        <end position="10"/>
    </location>
</feature>
<dbReference type="PROSITE" id="PS50020">
    <property type="entry name" value="WW_DOMAIN_2"/>
    <property type="match status" value="1"/>
</dbReference>
<dbReference type="PROSITE" id="PS50088">
    <property type="entry name" value="ANK_REPEAT"/>
    <property type="match status" value="6"/>
</dbReference>
<feature type="region of interest" description="Disordered" evidence="4">
    <location>
        <begin position="1"/>
        <end position="34"/>
    </location>
</feature>
<accession>A0A835Z2X1</accession>
<feature type="region of interest" description="Disordered" evidence="4">
    <location>
        <begin position="505"/>
        <end position="524"/>
    </location>
</feature>
<dbReference type="PROSITE" id="PS01159">
    <property type="entry name" value="WW_DOMAIN_1"/>
    <property type="match status" value="1"/>
</dbReference>
<sequence>MKSSATTTSGPPFIACSSVTPGDKGIGAPEEQEEEQEFKQYTASLLLRRYPQLCLRLKLSRAVEGLEPRRRPLLWVLQMVNGIYNLAWLWETDAAHHQRRAEASTLPSSARMAPVDAWLLKQLQDATSAPGNAVPPSYPPRVPGFSGSDGPDLAEAAAAHLTETFGERPLVVGACLDLLAGVEAARRRVPRLELFALLLRGLRGGGAAAAALLAWRTAARALGARAFAGALGAAHRRSGALPPLLRLTRAGVVLLTAHLLASGGDGSGGASGRESHEAGRSGGGGGGSRSPRIAVGGEGSAQEDLNTRGGRYVLRRLRQRGAFAVPQTARAATGAADGAMAQEAREPLVELDEFLAEVVQLLHEAPDDVRTAARERTSGVEAARLDAYQAALACDRDRAGIATAMEAQARALHDLDAELLRLRHELRMLQPQCSTAATATGGDDYDRAVVSDQQQSLDTVAALKARLWAAQQERVECVAACDELRADAAAAERAAGIAWGDLMTPAHSHPPPAPSAATGGIDDTLDRWSMSAPLPGLRERLPLSPAALQSLRQLRGWVLRAAAAQVAEDAVADLDWQAPLLLLQTDSATIIQRSWRRWLAERAAVAAARARAGVLRAKRDRLRMSAAAEAARRRRCAEDVARQQADAQTATRQLDRALRFEVACIEAERRIIAQRPRTTRPAFAAWRAVTAAAALARRHRLRRAFLALVHVTAAEARRRKATAVLQRAWRAALLRRSGAAQLAALRTRAAGAAALRACVRGQAASAALRGWRAAAGRRAAVRLRASAWSVDTLKRHLSAWRELAARCALARGAVAQRLGAAARGRAAHAAVAQLRAQLRAGAAVTRWARRAAERRRRARERARIAQAALRARDHYEERMRGQARAVAVRRWRRYAGGRGACWRRKEAWQRAQRRRLVAASIADWLEFARARQEERWLAQQAQQERWEQEQRQWQELQQQEQELARQASDAAAAASVDECAQAVQRAWRCHRLRAALARRRAARRAAAATAIQAHWRGCSGRAAYPRHYTEAVLRAAAAGSRARLAPLLLRWPAAAAAQALPSGATALHAAAAAASAPCVRLALRHGADVDAVAAGDGGVTALHAAAASRGLGRDAAVAALVEAGANLAALDDRGRTPLLAAAEIGAAVTAKALVAAGAELEARDSQGRSALYIAAEDNYDGLAAALLQLGADVEARNADGRTPLHAAALAAAHDAAAVLIAAGADVDALDDAGDSALHLALRGLDAAPASYADASDSSMSMGSGFGGGGGGGGEHGALVAVVALLCEAGADVGALGGGGAAPLHVAASAAAPPARLRCLEAMLAAATLDPDARDAAGRTPLHVACAADAADAVLALLGAGADADAETRDGENAAHVAARADAAAALAHLCAYGVNVGRRSWAGLVPLGVARMAGAARAARVIEQRYKRGGAVQQRQPLRGAAAPPPAPVMGERWDASLYEARAASPRKPVSPASASLTSGGSAFMSAASPRGEAAGDGDAQGGVTAEQVMALRPKIDLAYERLETAVVAGDAPPALAAYRKSFQRQAAEWGMERRRLQAALALQRVWRCRLAKKVVATKRLQAQSVLNIQRLARRHIRRRKRAQHALRNRAATSIQALARGAAARRRLSHMRILRQRRRDDIRAALFLQRAVRGWRGRRAARQRTASLAARSWTAAQWEAARAAAGAPCRAWCGHDEYVFATVEDALGARAAVAGAAAAAGAAAGLHFYRDASGEYSCRQPAAWADHDRAEAEERAYFHAHGWWPKEEKAALMMQRAWRRHDALARLSRIVAAQRIAAGAEDAYLAAPTSRVRLFNYMLHLHVLRGNLARARPLYDQALAAMARRGPDDDMLLLAYATFGLVAGDEAPEAALALAARGRAAHPQALKRFSLAEAGFYRFAAARGGGGALAWHTYAACRWLVFGDGTGALIAFVRAMSADPRAPLLRENFDSFLALAPAAAAAAGIAARDATDAQAVMAHVQAADREREAAYARRKYELALAQPRAHAAARVLQRMWRRYMAGENGLYAAAMGARLRWLQGKPQSHGGSGGAGGLALPLSSTSGAQEGEQAWPALLPEGWDEAVAADGYMYYYNVITGESSWDRPGGGAPVLQLTAGS</sequence>
<dbReference type="Gene3D" id="2.20.70.10">
    <property type="match status" value="1"/>
</dbReference>
<feature type="repeat" description="ANK" evidence="3">
    <location>
        <begin position="1199"/>
        <end position="1231"/>
    </location>
</feature>
<gene>
    <name evidence="6" type="ORF">JKP88DRAFT_309662</name>
</gene>
<protein>
    <recommendedName>
        <fullName evidence="5">WW domain-containing protein</fullName>
    </recommendedName>
</protein>
<evidence type="ECO:0000259" key="5">
    <source>
        <dbReference type="PROSITE" id="PS50020"/>
    </source>
</evidence>
<dbReference type="InterPro" id="IPR036020">
    <property type="entry name" value="WW_dom_sf"/>
</dbReference>
<dbReference type="EMBL" id="JAFCMP010000112">
    <property type="protein sequence ID" value="KAG5186246.1"/>
    <property type="molecule type" value="Genomic_DNA"/>
</dbReference>
<dbReference type="Pfam" id="PF12796">
    <property type="entry name" value="Ank_2"/>
    <property type="match status" value="2"/>
</dbReference>
<dbReference type="Proteomes" id="UP000664859">
    <property type="component" value="Unassembled WGS sequence"/>
</dbReference>
<dbReference type="PANTHER" id="PTHR24198:SF165">
    <property type="entry name" value="ANKYRIN REPEAT-CONTAINING PROTEIN-RELATED"/>
    <property type="match status" value="1"/>
</dbReference>
<feature type="repeat" description="ANK" evidence="3">
    <location>
        <begin position="1133"/>
        <end position="1165"/>
    </location>
</feature>
<feature type="repeat" description="ANK" evidence="3">
    <location>
        <begin position="1166"/>
        <end position="1198"/>
    </location>
</feature>
<evidence type="ECO:0000256" key="3">
    <source>
        <dbReference type="PROSITE-ProRule" id="PRU00023"/>
    </source>
</evidence>
<keyword evidence="2 3" id="KW-0040">ANK repeat</keyword>
<comment type="caution">
    <text evidence="6">The sequence shown here is derived from an EMBL/GenBank/DDBJ whole genome shotgun (WGS) entry which is preliminary data.</text>
</comment>
<dbReference type="InterPro" id="IPR002110">
    <property type="entry name" value="Ankyrin_rpt"/>
</dbReference>
<dbReference type="Pfam" id="PF00023">
    <property type="entry name" value="Ank"/>
    <property type="match status" value="2"/>
</dbReference>
<dbReference type="SUPFAM" id="SSF48403">
    <property type="entry name" value="Ankyrin repeat"/>
    <property type="match status" value="1"/>
</dbReference>
<name>A0A835Z2X1_9STRA</name>
<dbReference type="OrthoDB" id="1577640at2759"/>
<dbReference type="InterPro" id="IPR036770">
    <property type="entry name" value="Ankyrin_rpt-contain_sf"/>
</dbReference>
<proteinExistence type="predicted"/>
<keyword evidence="1" id="KW-0677">Repeat</keyword>
<dbReference type="SMART" id="SM00015">
    <property type="entry name" value="IQ"/>
    <property type="match status" value="9"/>
</dbReference>
<evidence type="ECO:0000313" key="7">
    <source>
        <dbReference type="Proteomes" id="UP000664859"/>
    </source>
</evidence>
<dbReference type="Gene3D" id="1.25.40.20">
    <property type="entry name" value="Ankyrin repeat-containing domain"/>
    <property type="match status" value="3"/>
</dbReference>
<dbReference type="InterPro" id="IPR000048">
    <property type="entry name" value="IQ_motif_EF-hand-BS"/>
</dbReference>
<organism evidence="6 7">
    <name type="scientific">Tribonema minus</name>
    <dbReference type="NCBI Taxonomy" id="303371"/>
    <lineage>
        <taxon>Eukaryota</taxon>
        <taxon>Sar</taxon>
        <taxon>Stramenopiles</taxon>
        <taxon>Ochrophyta</taxon>
        <taxon>PX clade</taxon>
        <taxon>Xanthophyceae</taxon>
        <taxon>Tribonematales</taxon>
        <taxon>Tribonemataceae</taxon>
        <taxon>Tribonema</taxon>
    </lineage>
</organism>
<reference evidence="6" key="1">
    <citation type="submission" date="2021-02" db="EMBL/GenBank/DDBJ databases">
        <title>First Annotated Genome of the Yellow-green Alga Tribonema minus.</title>
        <authorList>
            <person name="Mahan K.M."/>
        </authorList>
    </citation>
    <scope>NUCLEOTIDE SEQUENCE</scope>
    <source>
        <strain evidence="6">UTEX B ZZ1240</strain>
    </source>
</reference>
<feature type="repeat" description="ANK" evidence="3">
    <location>
        <begin position="1336"/>
        <end position="1368"/>
    </location>
</feature>
<dbReference type="InterPro" id="IPR001202">
    <property type="entry name" value="WW_dom"/>
</dbReference>
<dbReference type="GO" id="GO:0005737">
    <property type="term" value="C:cytoplasm"/>
    <property type="evidence" value="ECO:0007669"/>
    <property type="project" value="TreeGrafter"/>
</dbReference>
<dbReference type="Pfam" id="PF00397">
    <property type="entry name" value="WW"/>
    <property type="match status" value="1"/>
</dbReference>
<feature type="repeat" description="ANK" evidence="3">
    <location>
        <begin position="1062"/>
        <end position="1094"/>
    </location>
</feature>
<evidence type="ECO:0000313" key="6">
    <source>
        <dbReference type="EMBL" id="KAG5186246.1"/>
    </source>
</evidence>
<dbReference type="PROSITE" id="PS50297">
    <property type="entry name" value="ANK_REP_REGION"/>
    <property type="match status" value="5"/>
</dbReference>
<dbReference type="SMART" id="SM00456">
    <property type="entry name" value="WW"/>
    <property type="match status" value="1"/>
</dbReference>
<dbReference type="PANTHER" id="PTHR24198">
    <property type="entry name" value="ANKYRIN REPEAT AND PROTEIN KINASE DOMAIN-CONTAINING PROTEIN"/>
    <property type="match status" value="1"/>
</dbReference>
<dbReference type="SUPFAM" id="SSF51045">
    <property type="entry name" value="WW domain"/>
    <property type="match status" value="1"/>
</dbReference>
<evidence type="ECO:0000256" key="2">
    <source>
        <dbReference type="ARBA" id="ARBA00023043"/>
    </source>
</evidence>
<keyword evidence="7" id="KW-1185">Reference proteome</keyword>
<feature type="region of interest" description="Disordered" evidence="4">
    <location>
        <begin position="264"/>
        <end position="305"/>
    </location>
</feature>
<evidence type="ECO:0000256" key="1">
    <source>
        <dbReference type="ARBA" id="ARBA00022737"/>
    </source>
</evidence>
<evidence type="ECO:0000256" key="4">
    <source>
        <dbReference type="SAM" id="MobiDB-lite"/>
    </source>
</evidence>
<dbReference type="CDD" id="cd00201">
    <property type="entry name" value="WW"/>
    <property type="match status" value="1"/>
</dbReference>
<feature type="repeat" description="ANK" evidence="3">
    <location>
        <begin position="1097"/>
        <end position="1132"/>
    </location>
</feature>
<dbReference type="SMART" id="SM00248">
    <property type="entry name" value="ANK"/>
    <property type="match status" value="9"/>
</dbReference>
<dbReference type="PROSITE" id="PS50096">
    <property type="entry name" value="IQ"/>
    <property type="match status" value="3"/>
</dbReference>